<keyword evidence="1" id="KW-1133">Transmembrane helix</keyword>
<reference evidence="2" key="1">
    <citation type="submission" date="2015-06" db="EMBL/GenBank/DDBJ databases">
        <authorList>
            <person name="Radhakrishnan R."/>
            <person name="Underwood A."/>
            <person name="Al-Shahib A."/>
        </authorList>
    </citation>
    <scope>NUCLEOTIDE SEQUENCE</scope>
    <source>
        <strain evidence="2">P19_London_7_VIM_2_05_10</strain>
    </source>
</reference>
<keyword evidence="1" id="KW-0472">Membrane</keyword>
<accession>A0A073A2M0</accession>
<evidence type="ECO:0000313" key="2">
    <source>
        <dbReference type="EMBL" id="CRP09246.1"/>
    </source>
</evidence>
<feature type="transmembrane region" description="Helical" evidence="1">
    <location>
        <begin position="14"/>
        <end position="35"/>
    </location>
</feature>
<evidence type="ECO:0000313" key="5">
    <source>
        <dbReference type="Proteomes" id="UP000045039"/>
    </source>
</evidence>
<evidence type="ECO:0000313" key="4">
    <source>
        <dbReference type="EMBL" id="RPM12886.1"/>
    </source>
</evidence>
<gene>
    <name evidence="3" type="ORF">DT376_11140</name>
    <name evidence="4" type="ORF">IPC1295_19175</name>
    <name evidence="2" type="ORF">PAERUG_P19_London_7_VIM_2_05_10_03400</name>
</gene>
<dbReference type="EMBL" id="NSNE01000011">
    <property type="protein sequence ID" value="RPM12886.1"/>
    <property type="molecule type" value="Genomic_DNA"/>
</dbReference>
<evidence type="ECO:0000313" key="3">
    <source>
        <dbReference type="EMBL" id="RCI74777.1"/>
    </source>
</evidence>
<accession>A0A1S1BVF9</accession>
<evidence type="ECO:0000313" key="6">
    <source>
        <dbReference type="Proteomes" id="UP000253594"/>
    </source>
</evidence>
<evidence type="ECO:0000256" key="1">
    <source>
        <dbReference type="SAM" id="Phobius"/>
    </source>
</evidence>
<feature type="transmembrane region" description="Helical" evidence="1">
    <location>
        <begin position="71"/>
        <end position="94"/>
    </location>
</feature>
<dbReference type="EMBL" id="CVVU01000206">
    <property type="protein sequence ID" value="CRP09246.1"/>
    <property type="molecule type" value="Genomic_DNA"/>
</dbReference>
<dbReference type="Proteomes" id="UP000045039">
    <property type="component" value="Unassembled WGS sequence"/>
</dbReference>
<name>A0A073A2M0_PSEAI</name>
<protein>
    <recommendedName>
        <fullName evidence="8">DUF1449 family protein</fullName>
    </recommendedName>
</protein>
<reference evidence="5" key="2">
    <citation type="submission" date="2015-06" db="EMBL/GenBank/DDBJ databases">
        <authorList>
            <person name="Radhakrishnan Rajesh"/>
            <person name="Underwood Anthony"/>
            <person name="Al-Shahib Ali"/>
        </authorList>
    </citation>
    <scope>NUCLEOTIDE SEQUENCE [LARGE SCALE GENOMIC DNA]</scope>
    <source>
        <strain evidence="5">P19_London_7_VIM_2_05_10</strain>
    </source>
</reference>
<proteinExistence type="predicted"/>
<organism evidence="2 5">
    <name type="scientific">Pseudomonas aeruginosa</name>
    <dbReference type="NCBI Taxonomy" id="287"/>
    <lineage>
        <taxon>Bacteria</taxon>
        <taxon>Pseudomonadati</taxon>
        <taxon>Pseudomonadota</taxon>
        <taxon>Gammaproteobacteria</taxon>
        <taxon>Pseudomonadales</taxon>
        <taxon>Pseudomonadaceae</taxon>
        <taxon>Pseudomonas</taxon>
    </lineage>
</organism>
<dbReference type="OMA" id="GEFFWVA"/>
<evidence type="ECO:0000313" key="7">
    <source>
        <dbReference type="Proteomes" id="UP000284767"/>
    </source>
</evidence>
<reference evidence="3 6" key="4">
    <citation type="submission" date="2018-07" db="EMBL/GenBank/DDBJ databases">
        <title>Mechanisms of high-level aminoglycoside resistance among Gram-negative pathogens in Brazil.</title>
        <authorList>
            <person name="Ballaben A.S."/>
            <person name="Darini A.L.C."/>
            <person name="Doi Y."/>
        </authorList>
    </citation>
    <scope>NUCLEOTIDE SEQUENCE [LARGE SCALE GENOMIC DNA]</scope>
    <source>
        <strain evidence="3 6">B2-305</strain>
    </source>
</reference>
<evidence type="ECO:0008006" key="8">
    <source>
        <dbReference type="Google" id="ProtNLM"/>
    </source>
</evidence>
<comment type="caution">
    <text evidence="2">The sequence shown here is derived from an EMBL/GenBank/DDBJ whole genome shotgun (WGS) entry which is preliminary data.</text>
</comment>
<dbReference type="Proteomes" id="UP000284767">
    <property type="component" value="Unassembled WGS sequence"/>
</dbReference>
<keyword evidence="1" id="KW-0812">Transmembrane</keyword>
<dbReference type="eggNOG" id="ENOG5030X71">
    <property type="taxonomic scope" value="Bacteria"/>
</dbReference>
<sequence>MEGFLQTALSFPTVLFSFLLILAIIYWGIVALGMVEIDVLDLDAESVVDGAGQAEGLAALLAKLKLNGVPVTLVLTLLSFFAWFLCYFVQLWLLSALPLGWLRYPLGAVVAVGALFLAAPLAATLCRPLRPLFRKLESTSSKSVLGQVAVVRSGRVTLQHGEALLEDGGAGLILKVRAEENKGFKRGDRVVLLEYLEAEHAYRVVTEEEFRGI</sequence>
<dbReference type="RefSeq" id="WP_003100672.1">
    <property type="nucleotide sequence ID" value="NZ_AP014839.1"/>
</dbReference>
<reference evidence="4 7" key="3">
    <citation type="submission" date="2017-08" db="EMBL/GenBank/DDBJ databases">
        <authorList>
            <person name="Feschi L."/>
            <person name="Jeukens J."/>
            <person name="Emond-Rheault J.-G."/>
            <person name="Kukavica-Ibrulj I."/>
            <person name="Boyle B."/>
            <person name="Levesque R.C."/>
        </authorList>
    </citation>
    <scope>NUCLEOTIDE SEQUENCE [LARGE SCALE GENOMIC DNA]</scope>
    <source>
        <strain evidence="4 7">PA-W36</strain>
    </source>
</reference>
<reference evidence="4 7" key="5">
    <citation type="submission" date="2019-01" db="EMBL/GenBank/DDBJ databases">
        <title>The Pseudomonas aeruginosa pan-genome provides new insights on its population structure, horizontal gene transfer and pathogenicity.</title>
        <authorList>
            <person name="Freschi L."/>
            <person name="Vincent A.T."/>
            <person name="Jeukens J."/>
            <person name="Emond-Rheault J.-G."/>
            <person name="Kukavica-Ibrulj I."/>
            <person name="Dupont M.-J."/>
            <person name="Charette S.J."/>
            <person name="Boyle B."/>
            <person name="Levesque R.C."/>
        </authorList>
    </citation>
    <scope>NUCLEOTIDE SEQUENCE [LARGE SCALE GENOMIC DNA]</scope>
    <source>
        <strain evidence="4 7">PA-W36</strain>
    </source>
</reference>
<dbReference type="Proteomes" id="UP000253594">
    <property type="component" value="Unassembled WGS sequence"/>
</dbReference>
<dbReference type="AlphaFoldDB" id="A0A073A2M0"/>
<feature type="transmembrane region" description="Helical" evidence="1">
    <location>
        <begin position="106"/>
        <end position="126"/>
    </location>
</feature>
<dbReference type="EMBL" id="QORE01000296">
    <property type="protein sequence ID" value="RCI74777.1"/>
    <property type="molecule type" value="Genomic_DNA"/>
</dbReference>
<dbReference type="SMR" id="A0A073A2M0"/>